<evidence type="ECO:0000313" key="8">
    <source>
        <dbReference type="Proteomes" id="UP001345827"/>
    </source>
</evidence>
<dbReference type="Pfam" id="PF00067">
    <property type="entry name" value="p450"/>
    <property type="match status" value="1"/>
</dbReference>
<protein>
    <recommendedName>
        <fullName evidence="9">Cytochrome P450</fullName>
    </recommendedName>
</protein>
<dbReference type="SUPFAM" id="SSF48264">
    <property type="entry name" value="Cytochrome P450"/>
    <property type="match status" value="1"/>
</dbReference>
<gene>
    <name evidence="7" type="ORF">LTR25_003104</name>
</gene>
<dbReference type="GO" id="GO:0020037">
    <property type="term" value="F:heme binding"/>
    <property type="evidence" value="ECO:0007669"/>
    <property type="project" value="InterPro"/>
</dbReference>
<comment type="similarity">
    <text evidence="1">Belongs to the cytochrome P450 family.</text>
</comment>
<evidence type="ECO:0008006" key="9">
    <source>
        <dbReference type="Google" id="ProtNLM"/>
    </source>
</evidence>
<dbReference type="InterPro" id="IPR036396">
    <property type="entry name" value="Cyt_P450_sf"/>
</dbReference>
<dbReference type="Gene3D" id="1.10.630.10">
    <property type="entry name" value="Cytochrome P450"/>
    <property type="match status" value="1"/>
</dbReference>
<dbReference type="GO" id="GO:0005506">
    <property type="term" value="F:iron ion binding"/>
    <property type="evidence" value="ECO:0007669"/>
    <property type="project" value="InterPro"/>
</dbReference>
<evidence type="ECO:0000256" key="6">
    <source>
        <dbReference type="SAM" id="Phobius"/>
    </source>
</evidence>
<feature type="transmembrane region" description="Helical" evidence="6">
    <location>
        <begin position="16"/>
        <end position="33"/>
    </location>
</feature>
<keyword evidence="8" id="KW-1185">Reference proteome</keyword>
<reference evidence="7 8" key="1">
    <citation type="submission" date="2023-06" db="EMBL/GenBank/DDBJ databases">
        <title>Black Yeasts Isolated from many extreme environments.</title>
        <authorList>
            <person name="Coleine C."/>
            <person name="Stajich J.E."/>
            <person name="Selbmann L."/>
        </authorList>
    </citation>
    <scope>NUCLEOTIDE SEQUENCE [LARGE SCALE GENOMIC DNA]</scope>
    <source>
        <strain evidence="7 8">CCFEE 5887</strain>
    </source>
</reference>
<sequence>MAINISTQYVQCLQPATLALVVLLTLTVGIYTVRTVQWHRRYKFPPSPPGRLPIVGHSWVLPKEFHGEKVKEWADQLGTELMYLRLGGVDWVFLNSSRVVEDLMEKRSSIYSSRPVFAMVGEIMSRMKRLVLQPYSPEWRELRKVMHILLTGRSADSYRVLEDMESRQAMYEMLQNPDEWYLHTIRFAASFTIGMVYGVRQEGRSDLFQKVSDAQDEFLRNNVPGTWLVDDYPQLRHLPKLLQWWRPYGEKVYQFTRDAFNGYYDMMQDNIAKGTQAECFATKFYQESDAQGGPEFDFDQKLFTTGGLIEAGSDTTKNQLNMLIAALASDPNTWVAKARRELDAVCGANAERLPTFDDIPNLPYIQAIIKETMRWRPNVNPTGFPHALIRDDEYEGYRFPAGTVVTINNWAISLNPKEYTNPGKFDPDRFMNGDLWNPTKGHYGYGAGRRTCAGVKVAQNSMFIFFSRLIYCFDVEEDKNDPIDTYHIPLTPPPGKANDPPFTAKISVRSEAHKELILREWKNTTFPI</sequence>
<dbReference type="InterPro" id="IPR001128">
    <property type="entry name" value="Cyt_P450"/>
</dbReference>
<evidence type="ECO:0000256" key="2">
    <source>
        <dbReference type="ARBA" id="ARBA00022723"/>
    </source>
</evidence>
<keyword evidence="3" id="KW-0560">Oxidoreductase</keyword>
<dbReference type="Proteomes" id="UP001345827">
    <property type="component" value="Unassembled WGS sequence"/>
</dbReference>
<dbReference type="CDD" id="cd11065">
    <property type="entry name" value="CYP64-like"/>
    <property type="match status" value="1"/>
</dbReference>
<dbReference type="EMBL" id="JAXLQG010000004">
    <property type="protein sequence ID" value="KAK5541327.1"/>
    <property type="molecule type" value="Genomic_DNA"/>
</dbReference>
<evidence type="ECO:0000256" key="5">
    <source>
        <dbReference type="PIRSR" id="PIRSR602401-1"/>
    </source>
</evidence>
<dbReference type="GO" id="GO:0016705">
    <property type="term" value="F:oxidoreductase activity, acting on paired donors, with incorporation or reduction of molecular oxygen"/>
    <property type="evidence" value="ECO:0007669"/>
    <property type="project" value="InterPro"/>
</dbReference>
<name>A0AAV9QF70_9PEZI</name>
<comment type="caution">
    <text evidence="7">The sequence shown here is derived from an EMBL/GenBank/DDBJ whole genome shotgun (WGS) entry which is preliminary data.</text>
</comment>
<dbReference type="PANTHER" id="PTHR46300">
    <property type="entry name" value="P450, PUTATIVE (EUROFUNG)-RELATED-RELATED"/>
    <property type="match status" value="1"/>
</dbReference>
<evidence type="ECO:0000256" key="1">
    <source>
        <dbReference type="ARBA" id="ARBA00010617"/>
    </source>
</evidence>
<keyword evidence="6" id="KW-0812">Transmembrane</keyword>
<proteinExistence type="inferred from homology"/>
<evidence type="ECO:0000313" key="7">
    <source>
        <dbReference type="EMBL" id="KAK5541327.1"/>
    </source>
</evidence>
<comment type="cofactor">
    <cofactor evidence="5">
        <name>heme</name>
        <dbReference type="ChEBI" id="CHEBI:30413"/>
    </cofactor>
</comment>
<dbReference type="GO" id="GO:0004497">
    <property type="term" value="F:monooxygenase activity"/>
    <property type="evidence" value="ECO:0007669"/>
    <property type="project" value="InterPro"/>
</dbReference>
<dbReference type="InterPro" id="IPR050364">
    <property type="entry name" value="Cytochrome_P450_fung"/>
</dbReference>
<dbReference type="PRINTS" id="PR00385">
    <property type="entry name" value="P450"/>
</dbReference>
<keyword evidence="6" id="KW-0472">Membrane</keyword>
<dbReference type="PRINTS" id="PR00463">
    <property type="entry name" value="EP450I"/>
</dbReference>
<accession>A0AAV9QF70</accession>
<evidence type="ECO:0000256" key="4">
    <source>
        <dbReference type="ARBA" id="ARBA00023004"/>
    </source>
</evidence>
<dbReference type="PANTHER" id="PTHR46300:SF12">
    <property type="entry name" value="P450, PUTATIVE (EUROFUNG)-RELATED"/>
    <property type="match status" value="1"/>
</dbReference>
<keyword evidence="4 5" id="KW-0408">Iron</keyword>
<keyword evidence="5" id="KW-0349">Heme</keyword>
<evidence type="ECO:0000256" key="3">
    <source>
        <dbReference type="ARBA" id="ARBA00023002"/>
    </source>
</evidence>
<keyword evidence="2 5" id="KW-0479">Metal-binding</keyword>
<dbReference type="AlphaFoldDB" id="A0AAV9QF70"/>
<organism evidence="7 8">
    <name type="scientific">Vermiconidia calcicola</name>
    <dbReference type="NCBI Taxonomy" id="1690605"/>
    <lineage>
        <taxon>Eukaryota</taxon>
        <taxon>Fungi</taxon>
        <taxon>Dikarya</taxon>
        <taxon>Ascomycota</taxon>
        <taxon>Pezizomycotina</taxon>
        <taxon>Dothideomycetes</taxon>
        <taxon>Dothideomycetidae</taxon>
        <taxon>Mycosphaerellales</taxon>
        <taxon>Extremaceae</taxon>
        <taxon>Vermiconidia</taxon>
    </lineage>
</organism>
<feature type="binding site" description="axial binding residue" evidence="5">
    <location>
        <position position="452"/>
    </location>
    <ligand>
        <name>heme</name>
        <dbReference type="ChEBI" id="CHEBI:30413"/>
    </ligand>
    <ligandPart>
        <name>Fe</name>
        <dbReference type="ChEBI" id="CHEBI:18248"/>
    </ligandPart>
</feature>
<keyword evidence="6" id="KW-1133">Transmembrane helix</keyword>
<dbReference type="InterPro" id="IPR002401">
    <property type="entry name" value="Cyt_P450_E_grp-I"/>
</dbReference>